<organism evidence="3 4">
    <name type="scientific">Kwoniella shandongensis</name>
    <dbReference type="NCBI Taxonomy" id="1734106"/>
    <lineage>
        <taxon>Eukaryota</taxon>
        <taxon>Fungi</taxon>
        <taxon>Dikarya</taxon>
        <taxon>Basidiomycota</taxon>
        <taxon>Agaricomycotina</taxon>
        <taxon>Tremellomycetes</taxon>
        <taxon>Tremellales</taxon>
        <taxon>Cryptococcaceae</taxon>
        <taxon>Kwoniella</taxon>
    </lineage>
</organism>
<proteinExistence type="predicted"/>
<dbReference type="Gene3D" id="2.30.30.100">
    <property type="match status" value="1"/>
</dbReference>
<dbReference type="InterPro" id="IPR034110">
    <property type="entry name" value="LSMD1_Sm"/>
</dbReference>
<reference evidence="3" key="2">
    <citation type="submission" date="2024-01" db="EMBL/GenBank/DDBJ databases">
        <title>Comparative genomics of Cryptococcus and Kwoniella reveals pathogenesis evolution and contrasting modes of karyotype evolution via chromosome fusion or intercentromeric recombination.</title>
        <authorList>
            <person name="Coelho M.A."/>
            <person name="David-Palma M."/>
            <person name="Shea T."/>
            <person name="Bowers K."/>
            <person name="McGinley-Smith S."/>
            <person name="Mohammad A.W."/>
            <person name="Gnirke A."/>
            <person name="Yurkov A.M."/>
            <person name="Nowrousian M."/>
            <person name="Sun S."/>
            <person name="Cuomo C.A."/>
            <person name="Heitman J."/>
        </authorList>
    </citation>
    <scope>NUCLEOTIDE SEQUENCE</scope>
    <source>
        <strain evidence="3">CBS 12478</strain>
    </source>
</reference>
<evidence type="ECO:0000313" key="3">
    <source>
        <dbReference type="EMBL" id="WWD22398.1"/>
    </source>
</evidence>
<name>A0AAJ8LPA9_9TREE</name>
<dbReference type="RefSeq" id="XP_031863603.2">
    <property type="nucleotide sequence ID" value="XM_032002046.2"/>
</dbReference>
<feature type="domain" description="Sm" evidence="2">
    <location>
        <begin position="74"/>
        <end position="189"/>
    </location>
</feature>
<dbReference type="EMBL" id="CP144063">
    <property type="protein sequence ID" value="WWD22398.1"/>
    <property type="molecule type" value="Genomic_DNA"/>
</dbReference>
<evidence type="ECO:0000256" key="1">
    <source>
        <dbReference type="SAM" id="MobiDB-lite"/>
    </source>
</evidence>
<dbReference type="InterPro" id="IPR001163">
    <property type="entry name" value="Sm_dom_euk/arc"/>
</dbReference>
<dbReference type="InterPro" id="IPR050914">
    <property type="entry name" value="snRNP_SmB/NAA38-like"/>
</dbReference>
<dbReference type="GeneID" id="43586156"/>
<dbReference type="KEGG" id="ksn:43586156"/>
<dbReference type="PANTHER" id="PTHR10701:SF5">
    <property type="entry name" value="N-ALPHA-ACETYLTRANSFERASE 38, NATC AUXILIARY SUBUNIT"/>
    <property type="match status" value="1"/>
</dbReference>
<keyword evidence="4" id="KW-1185">Reference proteome</keyword>
<dbReference type="SMART" id="SM00651">
    <property type="entry name" value="Sm"/>
    <property type="match status" value="1"/>
</dbReference>
<dbReference type="CDD" id="cd06168">
    <property type="entry name" value="LSMD1"/>
    <property type="match status" value="1"/>
</dbReference>
<feature type="region of interest" description="Disordered" evidence="1">
    <location>
        <begin position="120"/>
        <end position="141"/>
    </location>
</feature>
<evidence type="ECO:0000313" key="4">
    <source>
        <dbReference type="Proteomes" id="UP000322225"/>
    </source>
</evidence>
<gene>
    <name evidence="3" type="ORF">CI109_106889</name>
</gene>
<dbReference type="Proteomes" id="UP000322225">
    <property type="component" value="Chromosome 13"/>
</dbReference>
<dbReference type="Pfam" id="PF01423">
    <property type="entry name" value="LSM"/>
    <property type="match status" value="1"/>
</dbReference>
<reference evidence="3" key="1">
    <citation type="submission" date="2017-08" db="EMBL/GenBank/DDBJ databases">
        <authorList>
            <person name="Cuomo C."/>
            <person name="Billmyre B."/>
            <person name="Heitman J."/>
        </authorList>
    </citation>
    <scope>NUCLEOTIDE SEQUENCE</scope>
    <source>
        <strain evidence="3">CBS 12478</strain>
    </source>
</reference>
<accession>A0AAJ8LPA9</accession>
<sequence length="208" mass="23099">MVGYPSICSEWTTSTLGFVARGNRVEHILYYLFLSHYSFLELHVYTIKMTLPNSTTNLLRIPPPPSLSSETTEPTLEGLLNQILTLTLKDGRIIVGVFICVDKGCNIVLREAEEFQGGAATLTRPLTGQQGEEDGEEASKREEMDRLLKANREEYWPRSEPFAGWGTGFGGRNMGMVGVKGEDVVKIEVGKEIWRGIGGKVDQEETGE</sequence>
<dbReference type="AlphaFoldDB" id="A0AAJ8LPA9"/>
<dbReference type="InterPro" id="IPR010920">
    <property type="entry name" value="LSM_dom_sf"/>
</dbReference>
<dbReference type="SUPFAM" id="SSF50182">
    <property type="entry name" value="Sm-like ribonucleoproteins"/>
    <property type="match status" value="1"/>
</dbReference>
<dbReference type="PANTHER" id="PTHR10701">
    <property type="entry name" value="SMALL NUCLEAR RIBONUCLEOPROTEIN-ASSOCIATED PROTEIN B AND N"/>
    <property type="match status" value="1"/>
</dbReference>
<protein>
    <recommendedName>
        <fullName evidence="2">Sm domain-containing protein</fullName>
    </recommendedName>
</protein>
<evidence type="ECO:0000259" key="2">
    <source>
        <dbReference type="SMART" id="SM00651"/>
    </source>
</evidence>
<dbReference type="GO" id="GO:0031417">
    <property type="term" value="C:NatC complex"/>
    <property type="evidence" value="ECO:0007669"/>
    <property type="project" value="InterPro"/>
</dbReference>